<dbReference type="Proteomes" id="UP000822688">
    <property type="component" value="Chromosome 6"/>
</dbReference>
<accession>A0A8T0HI51</accession>
<evidence type="ECO:0000313" key="2">
    <source>
        <dbReference type="EMBL" id="KAG0570588.1"/>
    </source>
</evidence>
<name>A0A8T0HI51_CERPU</name>
<feature type="chain" id="PRO_5035773192" evidence="1">
    <location>
        <begin position="16"/>
        <end position="47"/>
    </location>
</feature>
<dbReference type="EMBL" id="CM026427">
    <property type="protein sequence ID" value="KAG0570588.1"/>
    <property type="molecule type" value="Genomic_DNA"/>
</dbReference>
<evidence type="ECO:0000313" key="3">
    <source>
        <dbReference type="Proteomes" id="UP000822688"/>
    </source>
</evidence>
<gene>
    <name evidence="2" type="ORF">KC19_6G173000</name>
</gene>
<protein>
    <submittedName>
        <fullName evidence="2">Uncharacterized protein</fullName>
    </submittedName>
</protein>
<feature type="signal peptide" evidence="1">
    <location>
        <begin position="1"/>
        <end position="15"/>
    </location>
</feature>
<proteinExistence type="predicted"/>
<keyword evidence="3" id="KW-1185">Reference proteome</keyword>
<reference evidence="2 3" key="1">
    <citation type="submission" date="2020-06" db="EMBL/GenBank/DDBJ databases">
        <title>WGS assembly of Ceratodon purpureus strain R40.</title>
        <authorList>
            <person name="Carey S.B."/>
            <person name="Jenkins J."/>
            <person name="Shu S."/>
            <person name="Lovell J.T."/>
            <person name="Sreedasyam A."/>
            <person name="Maumus F."/>
            <person name="Tiley G.P."/>
            <person name="Fernandez-Pozo N."/>
            <person name="Barry K."/>
            <person name="Chen C."/>
            <person name="Wang M."/>
            <person name="Lipzen A."/>
            <person name="Daum C."/>
            <person name="Saski C.A."/>
            <person name="Payton A.C."/>
            <person name="Mcbreen J.C."/>
            <person name="Conrad R.E."/>
            <person name="Kollar L.M."/>
            <person name="Olsson S."/>
            <person name="Huttunen S."/>
            <person name="Landis J.B."/>
            <person name="Wickett N.J."/>
            <person name="Johnson M.G."/>
            <person name="Rensing S.A."/>
            <person name="Grimwood J."/>
            <person name="Schmutz J."/>
            <person name="Mcdaniel S.F."/>
        </authorList>
    </citation>
    <scope>NUCLEOTIDE SEQUENCE [LARGE SCALE GENOMIC DNA]</scope>
    <source>
        <strain evidence="2 3">R40</strain>
    </source>
</reference>
<evidence type="ECO:0000256" key="1">
    <source>
        <dbReference type="SAM" id="SignalP"/>
    </source>
</evidence>
<organism evidence="2 3">
    <name type="scientific">Ceratodon purpureus</name>
    <name type="common">Fire moss</name>
    <name type="synonym">Dicranum purpureum</name>
    <dbReference type="NCBI Taxonomy" id="3225"/>
    <lineage>
        <taxon>Eukaryota</taxon>
        <taxon>Viridiplantae</taxon>
        <taxon>Streptophyta</taxon>
        <taxon>Embryophyta</taxon>
        <taxon>Bryophyta</taxon>
        <taxon>Bryophytina</taxon>
        <taxon>Bryopsida</taxon>
        <taxon>Dicranidae</taxon>
        <taxon>Pseudoditrichales</taxon>
        <taxon>Ditrichaceae</taxon>
        <taxon>Ceratodon</taxon>
    </lineage>
</organism>
<comment type="caution">
    <text evidence="2">The sequence shown here is derived from an EMBL/GenBank/DDBJ whole genome shotgun (WGS) entry which is preliminary data.</text>
</comment>
<keyword evidence="1" id="KW-0732">Signal</keyword>
<dbReference type="AlphaFoldDB" id="A0A8T0HI51"/>
<sequence>MAMTVIATTGHILLAKMLHGLLCNNKEPNWQVLFSIVLRNVSEVMLG</sequence>